<feature type="domain" description="Lactate/malate dehydrogenase N-terminal" evidence="13">
    <location>
        <begin position="20"/>
        <end position="171"/>
    </location>
</feature>
<dbReference type="InterPro" id="IPR001557">
    <property type="entry name" value="L-lactate/malate_DH"/>
</dbReference>
<gene>
    <name evidence="15" type="primary">MMDHI</name>
    <name evidence="15" type="ORF">SNAT2548_LOCUS10444</name>
</gene>
<comment type="caution">
    <text evidence="15">The sequence shown here is derived from an EMBL/GenBank/DDBJ whole genome shotgun (WGS) entry which is preliminary data.</text>
</comment>
<dbReference type="PROSITE" id="PS00068">
    <property type="entry name" value="MDH"/>
    <property type="match status" value="1"/>
</dbReference>
<dbReference type="EC" id="1.1.1.37" evidence="3 12"/>
<dbReference type="EMBL" id="CAJNDS010000868">
    <property type="protein sequence ID" value="CAE7238264.1"/>
    <property type="molecule type" value="Genomic_DNA"/>
</dbReference>
<evidence type="ECO:0000256" key="3">
    <source>
        <dbReference type="ARBA" id="ARBA00012995"/>
    </source>
</evidence>
<comment type="similarity">
    <text evidence="1">Belongs to the LDH/MDH superfamily. MDH type 1 family.</text>
</comment>
<dbReference type="AlphaFoldDB" id="A0A812KY30"/>
<dbReference type="PANTHER" id="PTHR11540:SF16">
    <property type="entry name" value="MALATE DEHYDROGENASE, MITOCHONDRIAL"/>
    <property type="match status" value="1"/>
</dbReference>
<dbReference type="CDD" id="cd01337">
    <property type="entry name" value="MDH_glyoxysomal_mitochondrial"/>
    <property type="match status" value="1"/>
</dbReference>
<feature type="binding site" evidence="9">
    <location>
        <position position="114"/>
    </location>
    <ligand>
        <name>substrate</name>
    </ligand>
</feature>
<keyword evidence="16" id="KW-1185">Reference proteome</keyword>
<evidence type="ECO:0000256" key="12">
    <source>
        <dbReference type="RuleBase" id="RU003405"/>
    </source>
</evidence>
<evidence type="ECO:0000256" key="9">
    <source>
        <dbReference type="PIRSR" id="PIRSR000102-2"/>
    </source>
</evidence>
<dbReference type="InterPro" id="IPR036291">
    <property type="entry name" value="NAD(P)-bd_dom_sf"/>
</dbReference>
<evidence type="ECO:0000256" key="8">
    <source>
        <dbReference type="PIRSR" id="PIRSR000102-1"/>
    </source>
</evidence>
<sequence length="344" mass="36399">MGATCTRGIRKAIMGGGAHKVCVCGGAGGIGQPLCLLMSMDPNIKELSVFDLNVAMVPPKGVASDLSHIESKVKVSGYEMEVGKAPKDHLMDCLFGCSLVMVPAGMPRKPGMTRDDLFRLNADIAKGIVEACARFCPNAVVALIVNPINSIVPAMAELYRKAGLDPSKIVGVTTLDCVRANKFVSEITGCHPYQVEVPVIGGHAGMTILPVFSQDYYGSRIDPSKIPDLDRKTQDAGTEVVSAKNGKGSATLSMAYAGARLGRAVLAGLSGQTAVECAYIKSDVTELPYFASRVQFGRKGVARALPIGKLNAHEQKRLAEAKAQLKSEIATGMKYAQQTSLTIK</sequence>
<dbReference type="GO" id="GO:0006108">
    <property type="term" value="P:malate metabolic process"/>
    <property type="evidence" value="ECO:0007669"/>
    <property type="project" value="InterPro"/>
</dbReference>
<comment type="catalytic activity">
    <reaction evidence="7 12">
        <text>(S)-malate + NAD(+) = oxaloacetate + NADH + H(+)</text>
        <dbReference type="Rhea" id="RHEA:21432"/>
        <dbReference type="ChEBI" id="CHEBI:15378"/>
        <dbReference type="ChEBI" id="CHEBI:15589"/>
        <dbReference type="ChEBI" id="CHEBI:16452"/>
        <dbReference type="ChEBI" id="CHEBI:57540"/>
        <dbReference type="ChEBI" id="CHEBI:57945"/>
        <dbReference type="EC" id="1.1.1.37"/>
    </reaction>
</comment>
<evidence type="ECO:0000256" key="7">
    <source>
        <dbReference type="ARBA" id="ARBA00048313"/>
    </source>
</evidence>
<feature type="binding site" evidence="10">
    <location>
        <begin position="144"/>
        <end position="146"/>
    </location>
    <ligand>
        <name>NAD(+)</name>
        <dbReference type="ChEBI" id="CHEBI:57540"/>
    </ligand>
</feature>
<dbReference type="InterPro" id="IPR015955">
    <property type="entry name" value="Lactate_DH/Glyco_Ohase_4_C"/>
</dbReference>
<dbReference type="InterPro" id="IPR022383">
    <property type="entry name" value="Lactate/malate_DH_C"/>
</dbReference>
<evidence type="ECO:0000256" key="4">
    <source>
        <dbReference type="ARBA" id="ARBA00022532"/>
    </source>
</evidence>
<evidence type="ECO:0000259" key="14">
    <source>
        <dbReference type="Pfam" id="PF02866"/>
    </source>
</evidence>
<keyword evidence="6 10" id="KW-0520">NAD</keyword>
<evidence type="ECO:0000313" key="15">
    <source>
        <dbReference type="EMBL" id="CAE7238264.1"/>
    </source>
</evidence>
<evidence type="ECO:0000256" key="10">
    <source>
        <dbReference type="PIRSR" id="PIRSR000102-3"/>
    </source>
</evidence>
<evidence type="ECO:0000256" key="1">
    <source>
        <dbReference type="ARBA" id="ARBA00008824"/>
    </source>
</evidence>
<dbReference type="GO" id="GO:0006099">
    <property type="term" value="P:tricarboxylic acid cycle"/>
    <property type="evidence" value="ECO:0007669"/>
    <property type="project" value="UniProtKB-KW"/>
</dbReference>
<dbReference type="GO" id="GO:0005737">
    <property type="term" value="C:cytoplasm"/>
    <property type="evidence" value="ECO:0007669"/>
    <property type="project" value="TreeGrafter"/>
</dbReference>
<feature type="domain" description="Lactate/malate dehydrogenase C-terminal" evidence="14">
    <location>
        <begin position="173"/>
        <end position="334"/>
    </location>
</feature>
<feature type="active site" description="Proton acceptor" evidence="8">
    <location>
        <position position="203"/>
    </location>
</feature>
<evidence type="ECO:0000313" key="16">
    <source>
        <dbReference type="Proteomes" id="UP000604046"/>
    </source>
</evidence>
<dbReference type="OrthoDB" id="4069699at2759"/>
<keyword evidence="5 11" id="KW-0560">Oxidoreductase</keyword>
<dbReference type="FunFam" id="3.40.50.720:FF:000268">
    <property type="entry name" value="Malate dehydrogenase"/>
    <property type="match status" value="1"/>
</dbReference>
<organism evidence="15 16">
    <name type="scientific">Symbiodinium natans</name>
    <dbReference type="NCBI Taxonomy" id="878477"/>
    <lineage>
        <taxon>Eukaryota</taxon>
        <taxon>Sar</taxon>
        <taxon>Alveolata</taxon>
        <taxon>Dinophyceae</taxon>
        <taxon>Suessiales</taxon>
        <taxon>Symbiodiniaceae</taxon>
        <taxon>Symbiodinium</taxon>
    </lineage>
</organism>
<dbReference type="Proteomes" id="UP000604046">
    <property type="component" value="Unassembled WGS sequence"/>
</dbReference>
<feature type="binding site" evidence="9">
    <location>
        <position position="179"/>
    </location>
    <ligand>
        <name>substrate</name>
    </ligand>
</feature>
<feature type="binding site" evidence="10">
    <location>
        <position position="51"/>
    </location>
    <ligand>
        <name>NAD(+)</name>
        <dbReference type="ChEBI" id="CHEBI:57540"/>
    </ligand>
</feature>
<comment type="subunit">
    <text evidence="2">Homodimer.</text>
</comment>
<dbReference type="Gene3D" id="3.40.50.720">
    <property type="entry name" value="NAD(P)-binding Rossmann-like Domain"/>
    <property type="match status" value="1"/>
</dbReference>
<protein>
    <recommendedName>
        <fullName evidence="3 12">Malate dehydrogenase</fullName>
        <ecNumber evidence="3 12">1.1.1.37</ecNumber>
    </recommendedName>
</protein>
<proteinExistence type="inferred from homology"/>
<dbReference type="SUPFAM" id="SSF51735">
    <property type="entry name" value="NAD(P)-binding Rossmann-fold domains"/>
    <property type="match status" value="1"/>
</dbReference>
<evidence type="ECO:0000256" key="5">
    <source>
        <dbReference type="ARBA" id="ARBA00023002"/>
    </source>
</evidence>
<dbReference type="Gene3D" id="3.90.110.10">
    <property type="entry name" value="Lactate dehydrogenase/glycoside hydrolase, family 4, C-terminal"/>
    <property type="match status" value="1"/>
</dbReference>
<dbReference type="PANTHER" id="PTHR11540">
    <property type="entry name" value="MALATE AND LACTATE DEHYDROGENASE"/>
    <property type="match status" value="1"/>
</dbReference>
<dbReference type="InterPro" id="IPR001252">
    <property type="entry name" value="Malate_DH_AS"/>
</dbReference>
<dbReference type="FunFam" id="3.90.110.10:FF:000001">
    <property type="entry name" value="Malate dehydrogenase"/>
    <property type="match status" value="1"/>
</dbReference>
<dbReference type="Pfam" id="PF00056">
    <property type="entry name" value="Ldh_1_N"/>
    <property type="match status" value="1"/>
</dbReference>
<dbReference type="GO" id="GO:0030060">
    <property type="term" value="F:L-malate dehydrogenase (NAD+) activity"/>
    <property type="evidence" value="ECO:0007669"/>
    <property type="project" value="UniProtKB-EC"/>
</dbReference>
<dbReference type="InterPro" id="IPR001236">
    <property type="entry name" value="Lactate/malate_DH_N"/>
</dbReference>
<evidence type="ECO:0000256" key="2">
    <source>
        <dbReference type="ARBA" id="ARBA00011738"/>
    </source>
</evidence>
<dbReference type="SUPFAM" id="SSF56327">
    <property type="entry name" value="LDH C-terminal domain-like"/>
    <property type="match status" value="1"/>
</dbReference>
<accession>A0A812KY30</accession>
<name>A0A812KY30_9DINO</name>
<evidence type="ECO:0000256" key="11">
    <source>
        <dbReference type="RuleBase" id="RU003369"/>
    </source>
</evidence>
<keyword evidence="4 12" id="KW-0816">Tricarboxylic acid cycle</keyword>
<dbReference type="InterPro" id="IPR010097">
    <property type="entry name" value="Malate_DH_type1"/>
</dbReference>
<feature type="binding site" evidence="9">
    <location>
        <position position="108"/>
    </location>
    <ligand>
        <name>substrate</name>
    </ligand>
</feature>
<evidence type="ECO:0000256" key="6">
    <source>
        <dbReference type="ARBA" id="ARBA00023027"/>
    </source>
</evidence>
<dbReference type="NCBIfam" id="TIGR01772">
    <property type="entry name" value="MDH_euk_gproteo"/>
    <property type="match status" value="1"/>
</dbReference>
<reference evidence="15" key="1">
    <citation type="submission" date="2021-02" db="EMBL/GenBank/DDBJ databases">
        <authorList>
            <person name="Dougan E. K."/>
            <person name="Rhodes N."/>
            <person name="Thang M."/>
            <person name="Chan C."/>
        </authorList>
    </citation>
    <scope>NUCLEOTIDE SEQUENCE</scope>
</reference>
<feature type="binding site" evidence="10">
    <location>
        <begin position="25"/>
        <end position="31"/>
    </location>
    <ligand>
        <name>NAD(+)</name>
        <dbReference type="ChEBI" id="CHEBI:57540"/>
    </ligand>
</feature>
<dbReference type="PIRSF" id="PIRSF000102">
    <property type="entry name" value="Lac_mal_DH"/>
    <property type="match status" value="1"/>
</dbReference>
<feature type="binding site" evidence="10">
    <location>
        <position position="121"/>
    </location>
    <ligand>
        <name>NAD(+)</name>
        <dbReference type="ChEBI" id="CHEBI:57540"/>
    </ligand>
</feature>
<feature type="binding site" evidence="9">
    <location>
        <position position="146"/>
    </location>
    <ligand>
        <name>substrate</name>
    </ligand>
</feature>
<evidence type="ECO:0000259" key="13">
    <source>
        <dbReference type="Pfam" id="PF00056"/>
    </source>
</evidence>
<dbReference type="Pfam" id="PF02866">
    <property type="entry name" value="Ldh_1_C"/>
    <property type="match status" value="1"/>
</dbReference>
<feature type="binding site" evidence="10">
    <location>
        <position position="254"/>
    </location>
    <ligand>
        <name>NAD(+)</name>
        <dbReference type="ChEBI" id="CHEBI:57540"/>
    </ligand>
</feature>